<reference evidence="1" key="1">
    <citation type="submission" date="2021-04" db="EMBL/GenBank/DDBJ databases">
        <title>Genome sequence of Woronichinia naegeliana from Washington state freshwater lake bloom.</title>
        <authorList>
            <person name="Dreher T.W."/>
        </authorList>
    </citation>
    <scope>NUCLEOTIDE SEQUENCE</scope>
    <source>
        <strain evidence="1">WA131</strain>
    </source>
</reference>
<sequence>MKTRQLTLEISESLFHKLEKLSELTEEPINELVIQMITNNILNSTQKAKDLNELLTINFPEALPEIIEIGELVGAEIF</sequence>
<dbReference type="AlphaFoldDB" id="A0A977KWI2"/>
<accession>A0A977KWI2</accession>
<dbReference type="Proteomes" id="UP001065613">
    <property type="component" value="Chromosome"/>
</dbReference>
<dbReference type="EMBL" id="CP073041">
    <property type="protein sequence ID" value="UXE61192.1"/>
    <property type="molecule type" value="Genomic_DNA"/>
</dbReference>
<protein>
    <submittedName>
        <fullName evidence="1">Uncharacterized protein</fullName>
    </submittedName>
</protein>
<evidence type="ECO:0000313" key="1">
    <source>
        <dbReference type="EMBL" id="UXE61192.1"/>
    </source>
</evidence>
<gene>
    <name evidence="1" type="ORF">KA717_38425</name>
</gene>
<dbReference type="KEGG" id="wna:KA717_38425"/>
<name>A0A977KWI2_9CYAN</name>
<organism evidence="1">
    <name type="scientific">Woronichinia naegeliana WA131</name>
    <dbReference type="NCBI Taxonomy" id="2824559"/>
    <lineage>
        <taxon>Bacteria</taxon>
        <taxon>Bacillati</taxon>
        <taxon>Cyanobacteriota</taxon>
        <taxon>Cyanophyceae</taxon>
        <taxon>Synechococcales</taxon>
        <taxon>Coelosphaeriaceae</taxon>
        <taxon>Woronichinia</taxon>
    </lineage>
</organism>
<proteinExistence type="predicted"/>